<organism evidence="2 3">
    <name type="scientific">Bacteroides cellulosilyticus DSM 14838</name>
    <dbReference type="NCBI Taxonomy" id="537012"/>
    <lineage>
        <taxon>Bacteria</taxon>
        <taxon>Pseudomonadati</taxon>
        <taxon>Bacteroidota</taxon>
        <taxon>Bacteroidia</taxon>
        <taxon>Bacteroidales</taxon>
        <taxon>Bacteroidaceae</taxon>
        <taxon>Bacteroides</taxon>
    </lineage>
</organism>
<sequence>MIKANFKDYMEQIQRLYPIGIQTFSEIRTKRYLYIDKTAYVYHMTHSASKYMFLTRPRRFGKSLLVSTLHSYFEGKKELFENLAIEKLEKEWTAYPVLHFDMSTAKHADRNQLVSELERKLLGYEKIYGRGEGDIEINQRLQGLIERAYTQTGQQVIVLIDEYDAPLLDVVHEEKNMPVLRNVMRNFYSPLKACDPYLRYVFLTGITKFSQLSIFSELNNIENISMDEPYAAICGITEEELLTQMSGDLNRMAERMKTSRDEVIALLKDNYDGYHFTWPSPDIYNPFSLLTAMAKGKIGSYWFGSGTPTYLIEMLNKFHVKPQQIGGRKVLAESFDAPTERMTDINPLLYQSGYVTIKNQDSFTGLYTLDIPNKEVRIGLMKSLLSGYLNQYTAEGFTTVALLFKAITEERIDDALRLLQTFLSTIPQCDNTDYEGHYQSLLYTIFSLLGMYVDVEVRTPDGRVDMVMRTPSILYVIELKLNKTADIAMQQIDLKNYPERFALCGLPIVKVAINFDSKRHTLEDWIIS</sequence>
<gene>
    <name evidence="2" type="ORF">BACCELL_01513</name>
</gene>
<dbReference type="HOGENOM" id="CLU_021114_0_1_10"/>
<comment type="caution">
    <text evidence="2">The sequence shown here is derived from an EMBL/GenBank/DDBJ whole genome shotgun (WGS) entry which is preliminary data.</text>
</comment>
<name>E2NB56_9BACE</name>
<dbReference type="PANTHER" id="PTHR34825:SF1">
    <property type="entry name" value="AAA-ATPASE-LIKE DOMAIN-CONTAINING PROTEIN"/>
    <property type="match status" value="1"/>
</dbReference>
<dbReference type="Pfam" id="PF09820">
    <property type="entry name" value="AAA-ATPase_like"/>
    <property type="match status" value="1"/>
</dbReference>
<dbReference type="Proteomes" id="UP000003711">
    <property type="component" value="Unassembled WGS sequence"/>
</dbReference>
<evidence type="ECO:0000259" key="1">
    <source>
        <dbReference type="Pfam" id="PF09820"/>
    </source>
</evidence>
<dbReference type="InterPro" id="IPR018631">
    <property type="entry name" value="AAA-ATPase-like_dom"/>
</dbReference>
<evidence type="ECO:0000313" key="3">
    <source>
        <dbReference type="Proteomes" id="UP000003711"/>
    </source>
</evidence>
<reference evidence="2 3" key="2">
    <citation type="submission" date="2009-01" db="EMBL/GenBank/DDBJ databases">
        <title>Draft genome sequence of Bacteroides cellulosilyticus (DSM 14838).</title>
        <authorList>
            <person name="Sudarsanam P."/>
            <person name="Ley R."/>
            <person name="Guruge J."/>
            <person name="Turnbaugh P.J."/>
            <person name="Mahowald M."/>
            <person name="Liep D."/>
            <person name="Gordon J."/>
        </authorList>
    </citation>
    <scope>NUCLEOTIDE SEQUENCE [LARGE SCALE GENOMIC DNA]</scope>
    <source>
        <strain evidence="2 3">DSM 14838</strain>
    </source>
</reference>
<dbReference type="EMBL" id="ACCH01000128">
    <property type="protein sequence ID" value="EEF90833.1"/>
    <property type="molecule type" value="Genomic_DNA"/>
</dbReference>
<dbReference type="Pfam" id="PF08011">
    <property type="entry name" value="PDDEXK_9"/>
    <property type="match status" value="1"/>
</dbReference>
<dbReference type="SUPFAM" id="SSF52540">
    <property type="entry name" value="P-loop containing nucleoside triphosphate hydrolases"/>
    <property type="match status" value="1"/>
</dbReference>
<dbReference type="PANTHER" id="PTHR34825">
    <property type="entry name" value="CONSERVED PROTEIN, WITH A WEAK D-GALACTARATE DEHYDRATASE/ALTRONATE HYDROLASE DOMAIN"/>
    <property type="match status" value="1"/>
</dbReference>
<dbReference type="InterPro" id="IPR012547">
    <property type="entry name" value="PDDEXK_9"/>
</dbReference>
<feature type="domain" description="AAA-ATPase-like" evidence="1">
    <location>
        <begin position="18"/>
        <end position="215"/>
    </location>
</feature>
<evidence type="ECO:0000313" key="2">
    <source>
        <dbReference type="EMBL" id="EEF90833.1"/>
    </source>
</evidence>
<dbReference type="InterPro" id="IPR027417">
    <property type="entry name" value="P-loop_NTPase"/>
</dbReference>
<protein>
    <recommendedName>
        <fullName evidence="1">AAA-ATPase-like domain-containing protein</fullName>
    </recommendedName>
</protein>
<accession>E2NB56</accession>
<reference evidence="2 3" key="1">
    <citation type="submission" date="2008-12" db="EMBL/GenBank/DDBJ databases">
        <authorList>
            <person name="Fulton L."/>
            <person name="Clifton S."/>
            <person name="Fulton B."/>
            <person name="Xu J."/>
            <person name="Minx P."/>
            <person name="Pepin K.H."/>
            <person name="Johnson M."/>
            <person name="Bhonagiri V."/>
            <person name="Nash W.E."/>
            <person name="Mardis E.R."/>
            <person name="Wilson R.K."/>
        </authorList>
    </citation>
    <scope>NUCLEOTIDE SEQUENCE [LARGE SCALE GENOMIC DNA]</scope>
    <source>
        <strain evidence="2 3">DSM 14838</strain>
    </source>
</reference>
<proteinExistence type="predicted"/>
<dbReference type="AlphaFoldDB" id="E2NB56"/>